<dbReference type="PANTHER" id="PTHR34220">
    <property type="entry name" value="SENSOR HISTIDINE KINASE YPDA"/>
    <property type="match status" value="1"/>
</dbReference>
<dbReference type="SUPFAM" id="SSF55874">
    <property type="entry name" value="ATPase domain of HSP90 chaperone/DNA topoisomerase II/histidine kinase"/>
    <property type="match status" value="1"/>
</dbReference>
<dbReference type="InterPro" id="IPR003594">
    <property type="entry name" value="HATPase_dom"/>
</dbReference>
<dbReference type="InterPro" id="IPR036890">
    <property type="entry name" value="HATPase_C_sf"/>
</dbReference>
<name>A0A5D4NWC8_9BACI</name>
<dbReference type="GO" id="GO:0000155">
    <property type="term" value="F:phosphorelay sensor kinase activity"/>
    <property type="evidence" value="ECO:0007669"/>
    <property type="project" value="InterPro"/>
</dbReference>
<dbReference type="Pfam" id="PF02518">
    <property type="entry name" value="HATPase_c"/>
    <property type="match status" value="1"/>
</dbReference>
<feature type="transmembrane region" description="Helical" evidence="7">
    <location>
        <begin position="275"/>
        <end position="298"/>
    </location>
</feature>
<dbReference type="Pfam" id="PF06580">
    <property type="entry name" value="His_kinase"/>
    <property type="match status" value="1"/>
</dbReference>
<keyword evidence="6 7" id="KW-0472">Membrane</keyword>
<gene>
    <name evidence="9" type="ORF">FZC78_03200</name>
</gene>
<keyword evidence="7" id="KW-1133">Transmembrane helix</keyword>
<evidence type="ECO:0000259" key="8">
    <source>
        <dbReference type="PROSITE" id="PS50885"/>
    </source>
</evidence>
<protein>
    <submittedName>
        <fullName evidence="9">Sensor histidine kinase</fullName>
    </submittedName>
</protein>
<sequence length="589" mass="66708">MFSKLKKWNTLRNQLSFVFLVVMATVLALVSVLTYNQVSSLLKSNAEKQIDQTAVEANGRLESLYKQINTATKLVMTNNNIQRVLSSAYEGKTIDFYERQELGGIVNTIQANTDGIFEFELYTRNMNRILPLDDSSLLSRIDKKWIIEADKANGGLIWLGDDPRNTDNFMALRRVNLIGKGYDNGGYLLISIYSNYLQFENETDHTNQFSILLDKDMNPILSNYEGSLTPMIENPTGTLSLDNQDYIMTRQTSHVTGWTLIILTPVKELTAGINVLRMVVIISGVAGFIIFLVSSLFLSSFITRPIIKLTETMQQASAGSMTMNPSVTTANEINELNSTYNQLAKETNHLIKMVYEKEITRSRSELKALQAQINPHFLFNTLDALKWTLEEKDEDELAEFVVAMSELFRYTITKQTNGDWVTIHEEIQHIENYMEIMKMRFGDHLKWNLSIEPQYRNVKIPKLLIQPLVENAVLHGAGNTMDPCTISISVERAEINGYLIVMVEDDGPGIGTEKMMAIQQAMRSGGVLSNQSGNGMAMTNVQKRLELYYPTQLKTGLEISSEFGEGTKVWFVIPLKGEDEHAENHIDRR</sequence>
<dbReference type="SMART" id="SM00304">
    <property type="entry name" value="HAMP"/>
    <property type="match status" value="1"/>
</dbReference>
<evidence type="ECO:0000256" key="3">
    <source>
        <dbReference type="ARBA" id="ARBA00022553"/>
    </source>
</evidence>
<dbReference type="OrthoDB" id="9776552at2"/>
<comment type="subcellular location">
    <subcellularLocation>
        <location evidence="1">Cell membrane</location>
        <topology evidence="1">Multi-pass membrane protein</topology>
    </subcellularLocation>
</comment>
<reference evidence="9 10" key="1">
    <citation type="submission" date="2019-08" db="EMBL/GenBank/DDBJ databases">
        <title>Bacillus genomes from the desert of Cuatro Cienegas, Coahuila.</title>
        <authorList>
            <person name="Olmedo-Alvarez G."/>
        </authorList>
    </citation>
    <scope>NUCLEOTIDE SEQUENCE [LARGE SCALE GENOMIC DNA]</scope>
    <source>
        <strain evidence="9 10">CH34_1T</strain>
    </source>
</reference>
<dbReference type="SMART" id="SM00387">
    <property type="entry name" value="HATPase_c"/>
    <property type="match status" value="1"/>
</dbReference>
<evidence type="ECO:0000256" key="7">
    <source>
        <dbReference type="SAM" id="Phobius"/>
    </source>
</evidence>
<dbReference type="PROSITE" id="PS50885">
    <property type="entry name" value="HAMP"/>
    <property type="match status" value="1"/>
</dbReference>
<keyword evidence="5 9" id="KW-0418">Kinase</keyword>
<dbReference type="PANTHER" id="PTHR34220:SF7">
    <property type="entry name" value="SENSOR HISTIDINE KINASE YPDA"/>
    <property type="match status" value="1"/>
</dbReference>
<keyword evidence="3" id="KW-0597">Phosphoprotein</keyword>
<dbReference type="Gene3D" id="3.30.565.10">
    <property type="entry name" value="Histidine kinase-like ATPase, C-terminal domain"/>
    <property type="match status" value="1"/>
</dbReference>
<dbReference type="CDD" id="cd06225">
    <property type="entry name" value="HAMP"/>
    <property type="match status" value="1"/>
</dbReference>
<evidence type="ECO:0000256" key="1">
    <source>
        <dbReference type="ARBA" id="ARBA00004651"/>
    </source>
</evidence>
<proteinExistence type="predicted"/>
<dbReference type="AlphaFoldDB" id="A0A5D4NWC8"/>
<dbReference type="Proteomes" id="UP000322267">
    <property type="component" value="Unassembled WGS sequence"/>
</dbReference>
<dbReference type="EMBL" id="VTEI01000002">
    <property type="protein sequence ID" value="TYS18557.1"/>
    <property type="molecule type" value="Genomic_DNA"/>
</dbReference>
<dbReference type="Gene3D" id="6.10.340.10">
    <property type="match status" value="1"/>
</dbReference>
<dbReference type="RefSeq" id="WP_148938235.1">
    <property type="nucleotide sequence ID" value="NZ_VTEI01000002.1"/>
</dbReference>
<organism evidence="9 10">
    <name type="scientific">Rossellomorea vietnamensis</name>
    <dbReference type="NCBI Taxonomy" id="218284"/>
    <lineage>
        <taxon>Bacteria</taxon>
        <taxon>Bacillati</taxon>
        <taxon>Bacillota</taxon>
        <taxon>Bacilli</taxon>
        <taxon>Bacillales</taxon>
        <taxon>Bacillaceae</taxon>
        <taxon>Rossellomorea</taxon>
    </lineage>
</organism>
<dbReference type="SUPFAM" id="SSF158472">
    <property type="entry name" value="HAMP domain-like"/>
    <property type="match status" value="1"/>
</dbReference>
<dbReference type="Pfam" id="PF00672">
    <property type="entry name" value="HAMP"/>
    <property type="match status" value="1"/>
</dbReference>
<evidence type="ECO:0000256" key="5">
    <source>
        <dbReference type="ARBA" id="ARBA00022777"/>
    </source>
</evidence>
<dbReference type="InterPro" id="IPR050640">
    <property type="entry name" value="Bact_2-comp_sensor_kinase"/>
</dbReference>
<evidence type="ECO:0000256" key="6">
    <source>
        <dbReference type="ARBA" id="ARBA00023136"/>
    </source>
</evidence>
<feature type="domain" description="HAMP" evidence="8">
    <location>
        <begin position="300"/>
        <end position="352"/>
    </location>
</feature>
<keyword evidence="7" id="KW-0812">Transmembrane</keyword>
<accession>A0A5D4NWC8</accession>
<keyword evidence="4" id="KW-0808">Transferase</keyword>
<evidence type="ECO:0000256" key="4">
    <source>
        <dbReference type="ARBA" id="ARBA00022679"/>
    </source>
</evidence>
<keyword evidence="2" id="KW-1003">Cell membrane</keyword>
<comment type="caution">
    <text evidence="9">The sequence shown here is derived from an EMBL/GenBank/DDBJ whole genome shotgun (WGS) entry which is preliminary data.</text>
</comment>
<dbReference type="InterPro" id="IPR003660">
    <property type="entry name" value="HAMP_dom"/>
</dbReference>
<evidence type="ECO:0000256" key="2">
    <source>
        <dbReference type="ARBA" id="ARBA00022475"/>
    </source>
</evidence>
<evidence type="ECO:0000313" key="9">
    <source>
        <dbReference type="EMBL" id="TYS18557.1"/>
    </source>
</evidence>
<evidence type="ECO:0000313" key="10">
    <source>
        <dbReference type="Proteomes" id="UP000322267"/>
    </source>
</evidence>
<dbReference type="InterPro" id="IPR010559">
    <property type="entry name" value="Sig_transdc_His_kin_internal"/>
</dbReference>
<dbReference type="GO" id="GO:0005886">
    <property type="term" value="C:plasma membrane"/>
    <property type="evidence" value="ECO:0007669"/>
    <property type="project" value="UniProtKB-SubCell"/>
</dbReference>